<reference evidence="2" key="1">
    <citation type="submission" date="2020-03" db="EMBL/GenBank/DDBJ databases">
        <title>Castanea mollissima Vanexum genome sequencing.</title>
        <authorList>
            <person name="Staton M."/>
        </authorList>
    </citation>
    <scope>NUCLEOTIDE SEQUENCE</scope>
    <source>
        <tissue evidence="2">Leaf</tissue>
    </source>
</reference>
<keyword evidence="3" id="KW-1185">Reference proteome</keyword>
<comment type="caution">
    <text evidence="2">The sequence shown here is derived from an EMBL/GenBank/DDBJ whole genome shotgun (WGS) entry which is preliminary data.</text>
</comment>
<name>A0A8J4Q5E3_9ROSI</name>
<evidence type="ECO:0000313" key="2">
    <source>
        <dbReference type="EMBL" id="KAF3943072.1"/>
    </source>
</evidence>
<organism evidence="2 3">
    <name type="scientific">Castanea mollissima</name>
    <name type="common">Chinese chestnut</name>
    <dbReference type="NCBI Taxonomy" id="60419"/>
    <lineage>
        <taxon>Eukaryota</taxon>
        <taxon>Viridiplantae</taxon>
        <taxon>Streptophyta</taxon>
        <taxon>Embryophyta</taxon>
        <taxon>Tracheophyta</taxon>
        <taxon>Spermatophyta</taxon>
        <taxon>Magnoliopsida</taxon>
        <taxon>eudicotyledons</taxon>
        <taxon>Gunneridae</taxon>
        <taxon>Pentapetalae</taxon>
        <taxon>rosids</taxon>
        <taxon>fabids</taxon>
        <taxon>Fagales</taxon>
        <taxon>Fagaceae</taxon>
        <taxon>Castanea</taxon>
    </lineage>
</organism>
<dbReference type="Proteomes" id="UP000737018">
    <property type="component" value="Unassembled WGS sequence"/>
</dbReference>
<dbReference type="EMBL" id="JRKL02013132">
    <property type="protein sequence ID" value="KAF3943072.1"/>
    <property type="molecule type" value="Genomic_DNA"/>
</dbReference>
<dbReference type="AlphaFoldDB" id="A0A8J4Q5E3"/>
<evidence type="ECO:0000313" key="3">
    <source>
        <dbReference type="Proteomes" id="UP000737018"/>
    </source>
</evidence>
<proteinExistence type="predicted"/>
<accession>A0A8J4Q5E3</accession>
<protein>
    <submittedName>
        <fullName evidence="2">Uncharacterized protein</fullName>
    </submittedName>
</protein>
<sequence>MPSSSREDLSSGSIGRGNGEIGGAQVGAEEDRGGADVEEDDGVVIESDVVGEIDGDIDLAAGTRGMGGSGPHGITDLAASTGGMGHCWNKTQSHCQSCGLLRFGEISKEGDSFFLLA</sequence>
<gene>
    <name evidence="2" type="ORF">CMV_030334</name>
</gene>
<feature type="region of interest" description="Disordered" evidence="1">
    <location>
        <begin position="1"/>
        <end position="43"/>
    </location>
</feature>
<feature type="compositionally biased region" description="Gly residues" evidence="1">
    <location>
        <begin position="14"/>
        <end position="25"/>
    </location>
</feature>
<evidence type="ECO:0000256" key="1">
    <source>
        <dbReference type="SAM" id="MobiDB-lite"/>
    </source>
</evidence>